<keyword evidence="5" id="KW-1185">Reference proteome</keyword>
<dbReference type="PANTHER" id="PTHR33055:SF15">
    <property type="entry name" value="TRANSPOSASE-RELATED"/>
    <property type="match status" value="1"/>
</dbReference>
<accession>A0A1G4G6M0</accession>
<evidence type="ECO:0000256" key="1">
    <source>
        <dbReference type="SAM" id="MobiDB-lite"/>
    </source>
</evidence>
<evidence type="ECO:0000313" key="4">
    <source>
        <dbReference type="EMBL" id="SCM57293.1"/>
    </source>
</evidence>
<feature type="compositionally biased region" description="Polar residues" evidence="1">
    <location>
        <begin position="312"/>
        <end position="321"/>
    </location>
</feature>
<evidence type="ECO:0000259" key="2">
    <source>
        <dbReference type="Pfam" id="PF01548"/>
    </source>
</evidence>
<dbReference type="InterPro" id="IPR002525">
    <property type="entry name" value="Transp_IS110-like_N"/>
</dbReference>
<evidence type="ECO:0000259" key="3">
    <source>
        <dbReference type="Pfam" id="PF02371"/>
    </source>
</evidence>
<feature type="domain" description="Transposase IS110-like N-terminal" evidence="2">
    <location>
        <begin position="15"/>
        <end position="158"/>
    </location>
</feature>
<name>A0A1G4G6M0_9BACT</name>
<dbReference type="Pfam" id="PF01548">
    <property type="entry name" value="DEDD_Tnp_IS110"/>
    <property type="match status" value="1"/>
</dbReference>
<feature type="region of interest" description="Disordered" evidence="1">
    <location>
        <begin position="295"/>
        <end position="321"/>
    </location>
</feature>
<dbReference type="Pfam" id="PF02371">
    <property type="entry name" value="Transposase_20"/>
    <property type="match status" value="1"/>
</dbReference>
<evidence type="ECO:0000313" key="5">
    <source>
        <dbReference type="Proteomes" id="UP000178485"/>
    </source>
</evidence>
<dbReference type="KEGG" id="pmuc:ING2E5A_1271"/>
<dbReference type="InterPro" id="IPR003346">
    <property type="entry name" value="Transposase_20"/>
</dbReference>
<dbReference type="NCBIfam" id="NF033542">
    <property type="entry name" value="transpos_IS110"/>
    <property type="match status" value="1"/>
</dbReference>
<dbReference type="PANTHER" id="PTHR33055">
    <property type="entry name" value="TRANSPOSASE FOR INSERTION SEQUENCE ELEMENT IS1111A"/>
    <property type="match status" value="1"/>
</dbReference>
<organism evidence="4 5">
    <name type="scientific">Petrimonas mucosa</name>
    <dbReference type="NCBI Taxonomy" id="1642646"/>
    <lineage>
        <taxon>Bacteria</taxon>
        <taxon>Pseudomonadati</taxon>
        <taxon>Bacteroidota</taxon>
        <taxon>Bacteroidia</taxon>
        <taxon>Bacteroidales</taxon>
        <taxon>Dysgonomonadaceae</taxon>
        <taxon>Petrimonas</taxon>
    </lineage>
</organism>
<dbReference type="InterPro" id="IPR047650">
    <property type="entry name" value="Transpos_IS110"/>
</dbReference>
<dbReference type="GO" id="GO:0003677">
    <property type="term" value="F:DNA binding"/>
    <property type="evidence" value="ECO:0007669"/>
    <property type="project" value="InterPro"/>
</dbReference>
<feature type="domain" description="Transposase IS116/IS110/IS902 C-terminal" evidence="3">
    <location>
        <begin position="257"/>
        <end position="336"/>
    </location>
</feature>
<proteinExistence type="predicted"/>
<dbReference type="Proteomes" id="UP000178485">
    <property type="component" value="Chromosome i"/>
</dbReference>
<gene>
    <name evidence="4" type="ORF">ING2E5A_1271</name>
</gene>
<protein>
    <submittedName>
        <fullName evidence="4">Transposase IS116/IS110/IS902 family protein</fullName>
    </submittedName>
</protein>
<dbReference type="STRING" id="1642646.ING2E5A_1271"/>
<sequence>MESQVSFNQVVSRGCGIDVHKKMLVATISGEGLNTETREFGTVTRSLTELKDWLLENRVTHVVMESTGVYWKPVYHVLEPSGLTVWIVNARHVKNVPGHKTDKQDSRWLCKLLLAGLLKPSYIPPREQRELRDLTRYRSKLVQDISSNKNRIIRILEDCNVKLSSVLSDTSGVTATRLIDKLCQGKEVTMGDIEEVYHKKIEATKEELFEACNGYITDHHIYLLGTIRGDNHHLESLIRDLDEKIKHALAPYENALERLREIPGLNRKSVEDLIAEIGLDMDVFPNENHLSSWVGVSPGNNESAGKKKNGRTTHGNKQAKSILSQSAWAASRTKGTFYHARYHRLAARRGKKRAIVAVAHSILKSVYHVLKDEVPYDELGADYLNSRVEARRKRYLKAELEKMGYCVELVPHNPVSPSGS</sequence>
<dbReference type="RefSeq" id="WP_071136641.1">
    <property type="nucleotide sequence ID" value="NZ_LT608328.1"/>
</dbReference>
<dbReference type="EMBL" id="LT608328">
    <property type="protein sequence ID" value="SCM57293.1"/>
    <property type="molecule type" value="Genomic_DNA"/>
</dbReference>
<dbReference type="AlphaFoldDB" id="A0A1G4G6M0"/>
<reference evidence="4 5" key="1">
    <citation type="submission" date="2016-08" db="EMBL/GenBank/DDBJ databases">
        <authorList>
            <person name="Seilhamer J.J."/>
        </authorList>
    </citation>
    <scope>NUCLEOTIDE SEQUENCE [LARGE SCALE GENOMIC DNA]</scope>
    <source>
        <strain evidence="4">ING2-E5A</strain>
    </source>
</reference>
<dbReference type="GO" id="GO:0006313">
    <property type="term" value="P:DNA transposition"/>
    <property type="evidence" value="ECO:0007669"/>
    <property type="project" value="InterPro"/>
</dbReference>
<dbReference type="GO" id="GO:0004803">
    <property type="term" value="F:transposase activity"/>
    <property type="evidence" value="ECO:0007669"/>
    <property type="project" value="InterPro"/>
</dbReference>